<feature type="transmembrane region" description="Helical" evidence="4">
    <location>
        <begin position="36"/>
        <end position="53"/>
    </location>
</feature>
<keyword evidence="7" id="KW-1185">Reference proteome</keyword>
<dbReference type="PANTHER" id="PTHR43280">
    <property type="entry name" value="ARAC-FAMILY TRANSCRIPTIONAL REGULATOR"/>
    <property type="match status" value="1"/>
</dbReference>
<evidence type="ECO:0000256" key="4">
    <source>
        <dbReference type="SAM" id="Phobius"/>
    </source>
</evidence>
<comment type="caution">
    <text evidence="6">The sequence shown here is derived from an EMBL/GenBank/DDBJ whole genome shotgun (WGS) entry which is preliminary data.</text>
</comment>
<dbReference type="GO" id="GO:0003700">
    <property type="term" value="F:DNA-binding transcription factor activity"/>
    <property type="evidence" value="ECO:0007669"/>
    <property type="project" value="InterPro"/>
</dbReference>
<dbReference type="PANTHER" id="PTHR43280:SF29">
    <property type="entry name" value="ARAC-FAMILY TRANSCRIPTIONAL REGULATOR"/>
    <property type="match status" value="1"/>
</dbReference>
<reference evidence="6 7" key="1">
    <citation type="submission" date="2014-04" db="EMBL/GenBank/DDBJ databases">
        <title>Aquimarina sp. 22II-S11-z7 Genome Sequencing.</title>
        <authorList>
            <person name="Lai Q."/>
        </authorList>
    </citation>
    <scope>NUCLEOTIDE SEQUENCE [LARGE SCALE GENOMIC DNA]</scope>
    <source>
        <strain evidence="6 7">22II-S11-z7</strain>
    </source>
</reference>
<feature type="transmembrane region" description="Helical" evidence="4">
    <location>
        <begin position="199"/>
        <end position="216"/>
    </location>
</feature>
<dbReference type="InterPro" id="IPR018060">
    <property type="entry name" value="HTH_AraC"/>
</dbReference>
<dbReference type="GO" id="GO:0043565">
    <property type="term" value="F:sequence-specific DNA binding"/>
    <property type="evidence" value="ECO:0007669"/>
    <property type="project" value="InterPro"/>
</dbReference>
<dbReference type="OrthoDB" id="9779074at2"/>
<dbReference type="eggNOG" id="COG2207">
    <property type="taxonomic scope" value="Bacteria"/>
</dbReference>
<dbReference type="Pfam" id="PF12833">
    <property type="entry name" value="HTH_18"/>
    <property type="match status" value="1"/>
</dbReference>
<evidence type="ECO:0000256" key="2">
    <source>
        <dbReference type="ARBA" id="ARBA00023125"/>
    </source>
</evidence>
<feature type="transmembrane region" description="Helical" evidence="4">
    <location>
        <begin position="6"/>
        <end position="29"/>
    </location>
</feature>
<feature type="transmembrane region" description="Helical" evidence="4">
    <location>
        <begin position="168"/>
        <end position="187"/>
    </location>
</feature>
<dbReference type="PROSITE" id="PS01124">
    <property type="entry name" value="HTH_ARAC_FAMILY_2"/>
    <property type="match status" value="1"/>
</dbReference>
<name>A0A023BNH3_9FLAO</name>
<keyword evidence="3" id="KW-0804">Transcription</keyword>
<keyword evidence="4" id="KW-0812">Transmembrane</keyword>
<gene>
    <name evidence="6" type="ORF">ATO12_06550</name>
</gene>
<accession>A0A023BNH3</accession>
<dbReference type="Proteomes" id="UP000023541">
    <property type="component" value="Unassembled WGS sequence"/>
</dbReference>
<evidence type="ECO:0000313" key="6">
    <source>
        <dbReference type="EMBL" id="EZH71615.1"/>
    </source>
</evidence>
<dbReference type="AlphaFoldDB" id="A0A023BNH3"/>
<keyword evidence="2" id="KW-0238">DNA-binding</keyword>
<dbReference type="SMART" id="SM00342">
    <property type="entry name" value="HTH_ARAC"/>
    <property type="match status" value="1"/>
</dbReference>
<evidence type="ECO:0000256" key="3">
    <source>
        <dbReference type="ARBA" id="ARBA00023163"/>
    </source>
</evidence>
<evidence type="ECO:0000259" key="5">
    <source>
        <dbReference type="PROSITE" id="PS01124"/>
    </source>
</evidence>
<evidence type="ECO:0000313" key="7">
    <source>
        <dbReference type="Proteomes" id="UP000023541"/>
    </source>
</evidence>
<dbReference type="InterPro" id="IPR009057">
    <property type="entry name" value="Homeodomain-like_sf"/>
</dbReference>
<evidence type="ECO:0000256" key="1">
    <source>
        <dbReference type="ARBA" id="ARBA00023015"/>
    </source>
</evidence>
<organism evidence="6 7">
    <name type="scientific">Aquimarina atlantica</name>
    <dbReference type="NCBI Taxonomy" id="1317122"/>
    <lineage>
        <taxon>Bacteria</taxon>
        <taxon>Pseudomonadati</taxon>
        <taxon>Bacteroidota</taxon>
        <taxon>Flavobacteriia</taxon>
        <taxon>Flavobacteriales</taxon>
        <taxon>Flavobacteriaceae</taxon>
        <taxon>Aquimarina</taxon>
    </lineage>
</organism>
<dbReference type="Gene3D" id="1.10.10.60">
    <property type="entry name" value="Homeodomain-like"/>
    <property type="match status" value="1"/>
</dbReference>
<keyword evidence="1" id="KW-0805">Transcription regulation</keyword>
<feature type="transmembrane region" description="Helical" evidence="4">
    <location>
        <begin position="121"/>
        <end position="140"/>
    </location>
</feature>
<dbReference type="STRING" id="1317122.ATO12_06550"/>
<dbReference type="EMBL" id="AQRA01000013">
    <property type="protein sequence ID" value="EZH71615.1"/>
    <property type="molecule type" value="Genomic_DNA"/>
</dbReference>
<proteinExistence type="predicted"/>
<sequence length="367" mass="42908">MVIDLSFFSILELLSFSGALMLGLLFFTMKSANKKANIFLGLFLWIFSLGIFVDLLDYEIEEGVLLDRILFLIPLCIAPLLYMYTYQTINRPYLKMLKYVFIPLFIVYLIILFVMNSEEMIWGIDLMEYAIEIVLYVLILKKLQELKSELNNFYSELENKRLSWIKTIIYISLAFIVFDFVEGFIGFEEEMVEPYLDSISIILSFIMVYWIAHNGFSQSEIFKASLFTHDSQDLPSEPFEIHTITINETSVEDQKRFEEVKSTIEKEKLYANSELNLRTLSESLQIKEKELSRLINIHAETNFYHFINGFRVTEFKRLVQTPMAQQLSILGIAQEAGFSSKSTFYNTFKTIEGMTPKQYELSLKKSE</sequence>
<keyword evidence="4" id="KW-0472">Membrane</keyword>
<feature type="domain" description="HTH araC/xylS-type" evidence="5">
    <location>
        <begin position="258"/>
        <end position="362"/>
    </location>
</feature>
<keyword evidence="4" id="KW-1133">Transmembrane helix</keyword>
<feature type="transmembrane region" description="Helical" evidence="4">
    <location>
        <begin position="96"/>
        <end position="115"/>
    </location>
</feature>
<feature type="transmembrane region" description="Helical" evidence="4">
    <location>
        <begin position="65"/>
        <end position="84"/>
    </location>
</feature>
<protein>
    <recommendedName>
        <fullName evidence="5">HTH araC/xylS-type domain-containing protein</fullName>
    </recommendedName>
</protein>
<dbReference type="SUPFAM" id="SSF46689">
    <property type="entry name" value="Homeodomain-like"/>
    <property type="match status" value="1"/>
</dbReference>